<reference evidence="7 8" key="1">
    <citation type="submission" date="2015-07" db="EMBL/GenBank/DDBJ databases">
        <title>Comparative genomics of the Sigatoka disease complex on banana suggests a link between parallel evolutionary changes in Pseudocercospora fijiensis and Pseudocercospora eumusae and increased virulence on the banana host.</title>
        <authorList>
            <person name="Chang T.-C."/>
            <person name="Salvucci A."/>
            <person name="Crous P.W."/>
            <person name="Stergiopoulos I."/>
        </authorList>
    </citation>
    <scope>NUCLEOTIDE SEQUENCE [LARGE SCALE GENOMIC DNA]</scope>
    <source>
        <strain evidence="7 8">CBS 114824</strain>
    </source>
</reference>
<dbReference type="InterPro" id="IPR042099">
    <property type="entry name" value="ANL_N_sf"/>
</dbReference>
<evidence type="ECO:0000256" key="3">
    <source>
        <dbReference type="ARBA" id="ARBA00022598"/>
    </source>
</evidence>
<proteinExistence type="predicted"/>
<dbReference type="PROSITE" id="PS00455">
    <property type="entry name" value="AMP_BINDING"/>
    <property type="match status" value="1"/>
</dbReference>
<dbReference type="SUPFAM" id="SSF56801">
    <property type="entry name" value="Acetyl-CoA synthetase-like"/>
    <property type="match status" value="1"/>
</dbReference>
<comment type="caution">
    <text evidence="7">The sequence shown here is derived from an EMBL/GenBank/DDBJ whole genome shotgun (WGS) entry which is preliminary data.</text>
</comment>
<dbReference type="STRING" id="321146.A0A139GZK7"/>
<dbReference type="Gene3D" id="3.30.300.30">
    <property type="match status" value="1"/>
</dbReference>
<keyword evidence="3" id="KW-0436">Ligase</keyword>
<dbReference type="SUPFAM" id="SSF51161">
    <property type="entry name" value="Trimeric LpxA-like enzymes"/>
    <property type="match status" value="3"/>
</dbReference>
<dbReference type="InterPro" id="IPR010071">
    <property type="entry name" value="AA_adenyl_dom"/>
</dbReference>
<evidence type="ECO:0000259" key="6">
    <source>
        <dbReference type="PROSITE" id="PS50075"/>
    </source>
</evidence>
<feature type="transmembrane region" description="Helical" evidence="5">
    <location>
        <begin position="1117"/>
        <end position="1142"/>
    </location>
</feature>
<dbReference type="Pfam" id="PF13193">
    <property type="entry name" value="AMP-binding_C"/>
    <property type="match status" value="1"/>
</dbReference>
<dbReference type="NCBIfam" id="TIGR02353">
    <property type="entry name" value="NRPS_term_dom"/>
    <property type="match status" value="1"/>
</dbReference>
<feature type="transmembrane region" description="Helical" evidence="5">
    <location>
        <begin position="830"/>
        <end position="853"/>
    </location>
</feature>
<evidence type="ECO:0000256" key="4">
    <source>
        <dbReference type="SAM" id="MobiDB-lite"/>
    </source>
</evidence>
<dbReference type="InterPro" id="IPR000873">
    <property type="entry name" value="AMP-dep_synth/lig_dom"/>
</dbReference>
<feature type="domain" description="Carrier" evidence="6">
    <location>
        <begin position="721"/>
        <end position="806"/>
    </location>
</feature>
<dbReference type="InterPro" id="IPR011004">
    <property type="entry name" value="Trimer_LpxA-like_sf"/>
</dbReference>
<dbReference type="GO" id="GO:0043041">
    <property type="term" value="P:amino acid activation for nonribosomal peptide biosynthetic process"/>
    <property type="evidence" value="ECO:0007669"/>
    <property type="project" value="TreeGrafter"/>
</dbReference>
<dbReference type="GO" id="GO:0005737">
    <property type="term" value="C:cytoplasm"/>
    <property type="evidence" value="ECO:0007669"/>
    <property type="project" value="TreeGrafter"/>
</dbReference>
<dbReference type="EMBL" id="LFZN01000209">
    <property type="protein sequence ID" value="KXS95578.1"/>
    <property type="molecule type" value="Genomic_DNA"/>
</dbReference>
<accession>A0A139GZK7</accession>
<dbReference type="GO" id="GO:0031177">
    <property type="term" value="F:phosphopantetheine binding"/>
    <property type="evidence" value="ECO:0007669"/>
    <property type="project" value="TreeGrafter"/>
</dbReference>
<keyword evidence="1" id="KW-0596">Phosphopantetheine</keyword>
<dbReference type="PANTHER" id="PTHR45527">
    <property type="entry name" value="NONRIBOSOMAL PEPTIDE SYNTHETASE"/>
    <property type="match status" value="1"/>
</dbReference>
<organism evidence="7 8">
    <name type="scientific">Pseudocercospora eumusae</name>
    <dbReference type="NCBI Taxonomy" id="321146"/>
    <lineage>
        <taxon>Eukaryota</taxon>
        <taxon>Fungi</taxon>
        <taxon>Dikarya</taxon>
        <taxon>Ascomycota</taxon>
        <taxon>Pezizomycotina</taxon>
        <taxon>Dothideomycetes</taxon>
        <taxon>Dothideomycetidae</taxon>
        <taxon>Mycosphaerellales</taxon>
        <taxon>Mycosphaerellaceae</taxon>
        <taxon>Pseudocercospora</taxon>
    </lineage>
</organism>
<dbReference type="InterPro" id="IPR045851">
    <property type="entry name" value="AMP-bd_C_sf"/>
</dbReference>
<dbReference type="Proteomes" id="UP000070133">
    <property type="component" value="Unassembled WGS sequence"/>
</dbReference>
<keyword evidence="5" id="KW-0812">Transmembrane</keyword>
<dbReference type="Pfam" id="PF00550">
    <property type="entry name" value="PP-binding"/>
    <property type="match status" value="1"/>
</dbReference>
<dbReference type="GO" id="GO:0044550">
    <property type="term" value="P:secondary metabolite biosynthetic process"/>
    <property type="evidence" value="ECO:0007669"/>
    <property type="project" value="TreeGrafter"/>
</dbReference>
<dbReference type="Gene3D" id="1.10.1200.10">
    <property type="entry name" value="ACP-like"/>
    <property type="match status" value="1"/>
</dbReference>
<evidence type="ECO:0000256" key="2">
    <source>
        <dbReference type="ARBA" id="ARBA00022553"/>
    </source>
</evidence>
<dbReference type="PANTHER" id="PTHR45527:SF1">
    <property type="entry name" value="FATTY ACID SYNTHASE"/>
    <property type="match status" value="1"/>
</dbReference>
<dbReference type="GO" id="GO:0016874">
    <property type="term" value="F:ligase activity"/>
    <property type="evidence" value="ECO:0007669"/>
    <property type="project" value="UniProtKB-KW"/>
</dbReference>
<dbReference type="InterPro" id="IPR025110">
    <property type="entry name" value="AMP-bd_C"/>
</dbReference>
<evidence type="ECO:0000256" key="1">
    <source>
        <dbReference type="ARBA" id="ARBA00022450"/>
    </source>
</evidence>
<dbReference type="OrthoDB" id="416786at2759"/>
<dbReference type="InterPro" id="IPR012728">
    <property type="entry name" value="Pls/PosA_C"/>
</dbReference>
<dbReference type="Gene3D" id="2.160.10.10">
    <property type="entry name" value="Hexapeptide repeat proteins"/>
    <property type="match status" value="1"/>
</dbReference>
<sequence length="1587" mass="172108">MLDSNFDDTLPTRAAVAALQNGQFDTTMAFASSVLPLVHQDCLLNWPSAIIQPMLCSQIAKIHHHPALNGEELHHCVHHHTTLLRMRGEFDKRDASAMRFALMARKHKILQAHSASPSVSTKPAKALPRPSMAQFDNSDYRRLLTDSRVLTGADRLATAPSPPESVTTLPQLFQHRARTQPHATAYSCQTDNGLRKITFAEADALASSVAAQISQLLPERHSSTQPAPTVAIWFEKGLDLILSILSTTYSGATWLPFDPDVPVERAATCILNASASLVIHDDAHAGRAREVQQRVASDLIATGKDLLQLRTFNELSQQAGSSASQTRRNGPRPSDAAYLIYTSGTTGTPKGIAIPHSAALVFSLSEREVLETSPQDVVWNGFSPAFDMFVEEMWVTIAGGGHLAIGTREECRDVPGLPAVWQSRGVSVVNAVPTLIGIMGISQIDGNSALLPPSVRLINLGGEACPPSLVQRLARPGLRIINTYGPTETTVTATWDELRPNVPVTIGRPLPSYHACLLPISEDGNPIPVDPLQLGEGVEGELAIGGPCVGLGYVGREDLTTQKFIPHPLAPTSGQKLYRTGDRVKLQADLKIAFLGRIDTQVKHRGFRIELGEIESLISGHEDVQAAAVILANAGSDSARLEAFVVTRPHAPQSAASIQALAAERLPAYMRPEEVYFLSADEMPRLPSGKINAKALHEVSERKAAECAVIHDDASGTTLNSDDSSALGLLLKTTATVFPQAGRIKPEADFFDDLGGHSLLAAILVSKLRQAKTDPDGSMPFTSIGLPDIYEGRTLAAIAARFTVSDYDSSTIAEEDCDDISGLGPRTGEIWPISNTSFVFCGLAQIIALLFLFSIHSVEILAPYLLFDWLFIEFGFGYALLGAYGVFVALPPTLALVAIVGKWLILGKARAGEYPLYGFYYYRWWTAERLAALANPKLIADSPLYCYFLRAMGAKVGTHCHMGAVHTGSACDLIEIADDVVIGADVVLGTSVVERGRLILRKVVIGRDARIGTNSVIEGGAVVEEGAEIGPLSMVPAGMSVPCFQRFHGSPAQFDRELQDGEIALGRKSRPSLARCALMAFGHTILATFVLPLLYLIPQIAGLSLFDAVDLRNMSGWAQVAVLSMPVAFAYQILIFTQLIIIRYMFLGRLKEGTYKIYSFWFLRKWFIERVMDLALDILHPVFASLYVVPFLRALGVKIGKRAEVSTARSLQFELLEIGQESFVADAVILGNAEVRGNELTLKKTKMESRAFAGNASLIPQGTTLASGTLVGVLSIAPPPEKPLPENTSCFGSPPVLMPARHRVEGHHDKHLFNPSPGLIAARLTIEGLRIVMPRALVIFALGFGLQIAYMGYYSIGAVYTLLMLPFFYFFLFALPALLFTVALKWLLIGTYKPAEWPLWSLNVWLSEAVTSTCETIVRPLLTSLLVGTPFLAMCFRLFGVKIGARATLLAADITEFDCVSIADEAVLNERCGAQTHLFEDRVMKIGHVAFGPRACAKPYSVCLPGSSLSDGAQLGCLSLVMKGENLPEGTAWEGAPVRPRKRRGVHVPDVRHLGKEKKKNLEVVVNSLGTSFSSSSTCSIKKEEEV</sequence>
<keyword evidence="2" id="KW-0597">Phosphoprotein</keyword>
<feature type="region of interest" description="Disordered" evidence="4">
    <location>
        <begin position="113"/>
        <end position="132"/>
    </location>
</feature>
<feature type="transmembrane region" description="Helical" evidence="5">
    <location>
        <begin position="1336"/>
        <end position="1356"/>
    </location>
</feature>
<keyword evidence="8" id="KW-1185">Reference proteome</keyword>
<feature type="transmembrane region" description="Helical" evidence="5">
    <location>
        <begin position="860"/>
        <end position="880"/>
    </location>
</feature>
<name>A0A139GZK7_9PEZI</name>
<dbReference type="NCBIfam" id="TIGR01733">
    <property type="entry name" value="AA-adenyl-dom"/>
    <property type="match status" value="1"/>
</dbReference>
<dbReference type="InterPro" id="IPR009081">
    <property type="entry name" value="PP-bd_ACP"/>
</dbReference>
<feature type="transmembrane region" description="Helical" evidence="5">
    <location>
        <begin position="1368"/>
        <end position="1388"/>
    </location>
</feature>
<gene>
    <name evidence="7" type="ORF">AC578_3265</name>
</gene>
<evidence type="ECO:0000256" key="5">
    <source>
        <dbReference type="SAM" id="Phobius"/>
    </source>
</evidence>
<evidence type="ECO:0000313" key="7">
    <source>
        <dbReference type="EMBL" id="KXS95578.1"/>
    </source>
</evidence>
<keyword evidence="5" id="KW-1133">Transmembrane helix</keyword>
<dbReference type="Gene3D" id="3.40.50.12780">
    <property type="entry name" value="N-terminal domain of ligase-like"/>
    <property type="match status" value="1"/>
</dbReference>
<evidence type="ECO:0000313" key="8">
    <source>
        <dbReference type="Proteomes" id="UP000070133"/>
    </source>
</evidence>
<feature type="transmembrane region" description="Helical" evidence="5">
    <location>
        <begin position="1076"/>
        <end position="1097"/>
    </location>
</feature>
<keyword evidence="5" id="KW-0472">Membrane</keyword>
<protein>
    <recommendedName>
        <fullName evidence="6">Carrier domain-containing protein</fullName>
    </recommendedName>
</protein>
<dbReference type="CDD" id="cd05930">
    <property type="entry name" value="A_NRPS"/>
    <property type="match status" value="1"/>
</dbReference>
<dbReference type="PROSITE" id="PS50075">
    <property type="entry name" value="CARRIER"/>
    <property type="match status" value="1"/>
</dbReference>
<dbReference type="InterPro" id="IPR036736">
    <property type="entry name" value="ACP-like_sf"/>
</dbReference>
<feature type="transmembrane region" description="Helical" evidence="5">
    <location>
        <begin position="886"/>
        <end position="905"/>
    </location>
</feature>
<dbReference type="InterPro" id="IPR020845">
    <property type="entry name" value="AMP-binding_CS"/>
</dbReference>
<dbReference type="Pfam" id="PF00501">
    <property type="entry name" value="AMP-binding"/>
    <property type="match status" value="1"/>
</dbReference>